<dbReference type="RefSeq" id="WP_214112512.1">
    <property type="nucleotide sequence ID" value="NZ_JAHCTB010000002.1"/>
</dbReference>
<gene>
    <name evidence="1" type="ORF">KIV10_05620</name>
</gene>
<reference evidence="1 2" key="1">
    <citation type="submission" date="2021-05" db="EMBL/GenBank/DDBJ databases">
        <title>Aequorivita echinoideorum JCM 30378 genome.</title>
        <authorList>
            <person name="Zhang H."/>
            <person name="Li C."/>
        </authorList>
    </citation>
    <scope>NUCLEOTIDE SEQUENCE [LARGE SCALE GENOMIC DNA]</scope>
    <source>
        <strain evidence="1 2">JCM30378</strain>
    </source>
</reference>
<protein>
    <recommendedName>
        <fullName evidence="3">Arm DNA-binding domain-containing protein</fullName>
    </recommendedName>
</protein>
<keyword evidence="2" id="KW-1185">Reference proteome</keyword>
<evidence type="ECO:0000313" key="1">
    <source>
        <dbReference type="EMBL" id="MBT0607655.1"/>
    </source>
</evidence>
<proteinExistence type="predicted"/>
<organism evidence="1 2">
    <name type="scientific">Aequorivita echinoideorum</name>
    <dbReference type="NCBI Taxonomy" id="1549647"/>
    <lineage>
        <taxon>Bacteria</taxon>
        <taxon>Pseudomonadati</taxon>
        <taxon>Bacteroidota</taxon>
        <taxon>Flavobacteriia</taxon>
        <taxon>Flavobacteriales</taxon>
        <taxon>Flavobacteriaceae</taxon>
        <taxon>Aequorivita</taxon>
    </lineage>
</organism>
<accession>A0ABS5S369</accession>
<evidence type="ECO:0000313" key="2">
    <source>
        <dbReference type="Proteomes" id="UP001297092"/>
    </source>
</evidence>
<sequence length="84" mass="9812">MALHNPYSEPKLFIPREDGKPSVGKGKYWYVYFYLRPVPGKPYERKVTLRENINSLKTPAERRAMGKQLCKACSIALERGWRPE</sequence>
<evidence type="ECO:0008006" key="3">
    <source>
        <dbReference type="Google" id="ProtNLM"/>
    </source>
</evidence>
<comment type="caution">
    <text evidence="1">The sequence shown here is derived from an EMBL/GenBank/DDBJ whole genome shotgun (WGS) entry which is preliminary data.</text>
</comment>
<dbReference type="EMBL" id="JAHCTB010000002">
    <property type="protein sequence ID" value="MBT0607655.1"/>
    <property type="molecule type" value="Genomic_DNA"/>
</dbReference>
<dbReference type="Proteomes" id="UP001297092">
    <property type="component" value="Unassembled WGS sequence"/>
</dbReference>
<name>A0ABS5S369_9FLAO</name>